<evidence type="ECO:0000313" key="1">
    <source>
        <dbReference type="EMBL" id="KAK2650235.1"/>
    </source>
</evidence>
<organism evidence="1 2">
    <name type="scientific">Dipteronia dyeriana</name>
    <dbReference type="NCBI Taxonomy" id="168575"/>
    <lineage>
        <taxon>Eukaryota</taxon>
        <taxon>Viridiplantae</taxon>
        <taxon>Streptophyta</taxon>
        <taxon>Embryophyta</taxon>
        <taxon>Tracheophyta</taxon>
        <taxon>Spermatophyta</taxon>
        <taxon>Magnoliopsida</taxon>
        <taxon>eudicotyledons</taxon>
        <taxon>Gunneridae</taxon>
        <taxon>Pentapetalae</taxon>
        <taxon>rosids</taxon>
        <taxon>malvids</taxon>
        <taxon>Sapindales</taxon>
        <taxon>Sapindaceae</taxon>
        <taxon>Hippocastanoideae</taxon>
        <taxon>Acereae</taxon>
        <taxon>Dipteronia</taxon>
    </lineage>
</organism>
<dbReference type="EMBL" id="JANJYI010000005">
    <property type="protein sequence ID" value="KAK2650235.1"/>
    <property type="molecule type" value="Genomic_DNA"/>
</dbReference>
<reference evidence="1" key="1">
    <citation type="journal article" date="2023" name="Plant J.">
        <title>Genome sequences and population genomics provide insights into the demographic history, inbreeding, and mutation load of two 'living fossil' tree species of Dipteronia.</title>
        <authorList>
            <person name="Feng Y."/>
            <person name="Comes H.P."/>
            <person name="Chen J."/>
            <person name="Zhu S."/>
            <person name="Lu R."/>
            <person name="Zhang X."/>
            <person name="Li P."/>
            <person name="Qiu J."/>
            <person name="Olsen K.M."/>
            <person name="Qiu Y."/>
        </authorList>
    </citation>
    <scope>NUCLEOTIDE SEQUENCE</scope>
    <source>
        <strain evidence="1">KIB01</strain>
    </source>
</reference>
<dbReference type="InterPro" id="IPR052343">
    <property type="entry name" value="Retrotransposon-Effector_Assoc"/>
</dbReference>
<dbReference type="AlphaFoldDB" id="A0AAD9X1N4"/>
<accession>A0AAD9X1N4</accession>
<keyword evidence="2" id="KW-1185">Reference proteome</keyword>
<proteinExistence type="predicted"/>
<protein>
    <recommendedName>
        <fullName evidence="3">Reverse transcriptase domain-containing protein</fullName>
    </recommendedName>
</protein>
<evidence type="ECO:0000313" key="2">
    <source>
        <dbReference type="Proteomes" id="UP001280121"/>
    </source>
</evidence>
<dbReference type="Proteomes" id="UP001280121">
    <property type="component" value="Unassembled WGS sequence"/>
</dbReference>
<dbReference type="PANTHER" id="PTHR46890:SF50">
    <property type="entry name" value="RNA-DIRECTED DNA POLYMERASE, EUKARYOTA, REVERSE TRANSCRIPTASE ZINC-BINDING DOMAIN PROTEIN-RELATED"/>
    <property type="match status" value="1"/>
</dbReference>
<comment type="caution">
    <text evidence="1">The sequence shown here is derived from an EMBL/GenBank/DDBJ whole genome shotgun (WGS) entry which is preliminary data.</text>
</comment>
<evidence type="ECO:0008006" key="3">
    <source>
        <dbReference type="Google" id="ProtNLM"/>
    </source>
</evidence>
<name>A0AAD9X1N4_9ROSI</name>
<dbReference type="PANTHER" id="PTHR46890">
    <property type="entry name" value="NON-LTR RETROLELEMENT REVERSE TRANSCRIPTASE-LIKE PROTEIN-RELATED"/>
    <property type="match status" value="1"/>
</dbReference>
<sequence length="249" mass="28751">MAFDKQEDGVASRAHREGFKSHEKKGGIVGWIDNLRKGRLKLLLDFSRGLRKEEQMWRQKSRVRWLKEGDRNSKFFHCLANGRRGTNFFGDLYFDGVHCFDPITVCNRVFNFFMEHYKKGDHQRPTIRGLEHNKLLPSEVDNLEVVFNTEEVWVAVYECDRNKAPEPDGFGEIWRRWIRDCISSPSISVLVNGCPTHNFPLKRGLRQGVSLSPFLFNLVVEGLNALLLKAYDLNLIRGASLGHNEVCIS</sequence>
<gene>
    <name evidence="1" type="ORF">Ddye_017724</name>
</gene>